<name>Q8SSK4_ENCCU</name>
<dbReference type="GO" id="GO:0016020">
    <property type="term" value="C:membrane"/>
    <property type="evidence" value="ECO:0007669"/>
    <property type="project" value="UniProtKB-SubCell"/>
</dbReference>
<accession>Q8SSK4</accession>
<evidence type="ECO:0000256" key="1">
    <source>
        <dbReference type="ARBA" id="ARBA00004141"/>
    </source>
</evidence>
<dbReference type="FunCoup" id="Q8SSK4">
    <property type="interactions" value="156"/>
</dbReference>
<keyword evidence="7" id="KW-1208">Phospholipid metabolism</keyword>
<dbReference type="Gene3D" id="1.20.120.1760">
    <property type="match status" value="1"/>
</dbReference>
<feature type="transmembrane region" description="Helical" evidence="9">
    <location>
        <begin position="15"/>
        <end position="38"/>
    </location>
</feature>
<evidence type="ECO:0000256" key="7">
    <source>
        <dbReference type="ARBA" id="ARBA00023264"/>
    </source>
</evidence>
<keyword evidence="4 9" id="KW-1133">Transmembrane helix</keyword>
<keyword evidence="5" id="KW-0443">Lipid metabolism</keyword>
<dbReference type="OrthoDB" id="10251079at2759"/>
<evidence type="ECO:0000256" key="4">
    <source>
        <dbReference type="ARBA" id="ARBA00022989"/>
    </source>
</evidence>
<organism evidence="10 11">
    <name type="scientific">Encephalitozoon cuniculi (strain GB-M1)</name>
    <name type="common">Microsporidian parasite</name>
    <dbReference type="NCBI Taxonomy" id="284813"/>
    <lineage>
        <taxon>Eukaryota</taxon>
        <taxon>Fungi</taxon>
        <taxon>Fungi incertae sedis</taxon>
        <taxon>Microsporidia</taxon>
        <taxon>Unikaryonidae</taxon>
        <taxon>Encephalitozoon</taxon>
    </lineage>
</organism>
<keyword evidence="3 9" id="KW-0812">Transmembrane</keyword>
<evidence type="ECO:0000313" key="10">
    <source>
        <dbReference type="EMBL" id="CAD24971.1"/>
    </source>
</evidence>
<evidence type="ECO:0000256" key="9">
    <source>
        <dbReference type="SAM" id="Phobius"/>
    </source>
</evidence>
<dbReference type="EMBL" id="AL391737">
    <property type="protein sequence ID" value="CAD24971.1"/>
    <property type="molecule type" value="Genomic_DNA"/>
</dbReference>
<feature type="transmembrane region" description="Helical" evidence="9">
    <location>
        <begin position="92"/>
        <end position="111"/>
    </location>
</feature>
<proteinExistence type="inferred from homology"/>
<reference evidence="10 11" key="2">
    <citation type="journal article" date="2001" name="Nature">
        <title>Genome sequence and gene compaction of the eukaryote parasite Encephalitozoon cuniculi.</title>
        <authorList>
            <person name="Katinka M.D."/>
            <person name="Duprat S."/>
            <person name="Cornillot E."/>
            <person name="Metenier G."/>
            <person name="Thomarat F."/>
            <person name="Prensier G."/>
            <person name="Barbe V."/>
            <person name="Peyretaillade E."/>
            <person name="Brottier P."/>
            <person name="Wincker P."/>
            <person name="Delbac F."/>
            <person name="El Alaoui H."/>
            <person name="Peyret P."/>
            <person name="Saurin W."/>
            <person name="Gouy M."/>
            <person name="Weissenbach J."/>
            <person name="Vivares C.P."/>
        </authorList>
    </citation>
    <scope>NUCLEOTIDE SEQUENCE [LARGE SCALE GENOMIC DNA]</scope>
    <source>
        <strain evidence="10 11">GB-M1</strain>
    </source>
</reference>
<dbReference type="Pfam" id="PF01066">
    <property type="entry name" value="CDP-OH_P_transf"/>
    <property type="match status" value="1"/>
</dbReference>
<comment type="similarity">
    <text evidence="8">Belongs to the CDP-alcohol phosphatidyltransferase class-I family.</text>
</comment>
<evidence type="ECO:0000256" key="5">
    <source>
        <dbReference type="ARBA" id="ARBA00023098"/>
    </source>
</evidence>
<sequence>MKPSVIFNIPNSLGYLRICLLILSTFVSGSTFVVLYGLSSSLDFFDGHFARMLNQCSLLGSCLDMITDLTSRVVILLRIVQRRSECLQLLTIYMVFDLISHFTYFHMAALVGRHHKRTDNRFLRIYYDKRVLGPICLLSEMFFMYMYHSSSRGPLLYVLASITVVKTGFHLIQLVEAISGISNIHYCTKHDVQEVD</sequence>
<dbReference type="AlphaFoldDB" id="Q8SSK4"/>
<dbReference type="HOGENOM" id="CLU_067602_2_0_1"/>
<dbReference type="PANTHER" id="PTHR15362:SF4">
    <property type="entry name" value="CDP-DIACYLGLYCEROL--INOSITOL 3-PHOSPHATIDYLTRANSFERASE"/>
    <property type="match status" value="1"/>
</dbReference>
<reference evidence="11" key="1">
    <citation type="journal article" date="2001" name="Genome Res.">
        <title>Sequence and analysis of chromosome I of the amitochondriate intracellular parasite Encephalitozoon cuniculi (Microspora).</title>
        <authorList>
            <person name="Peyret P."/>
            <person name="Katinka M.D."/>
            <person name="Duprat S."/>
            <person name="Duffieux F."/>
            <person name="Barbe V."/>
            <person name="Barbazanges M."/>
            <person name="Weissenbach J."/>
            <person name="Saurin W."/>
            <person name="Vivares C.P."/>
        </authorList>
    </citation>
    <scope>NUCLEOTIDE SEQUENCE [LARGE SCALE GENOMIC DNA]</scope>
    <source>
        <strain evidence="11">GB-M1</strain>
    </source>
</reference>
<gene>
    <name evidence="10" type="ordered locus">ECU01_1000</name>
</gene>
<dbReference type="PANTHER" id="PTHR15362">
    <property type="entry name" value="PHOSPHATIDYLINOSITOL SYNTHASE"/>
    <property type="match status" value="1"/>
</dbReference>
<dbReference type="KEGG" id="ecu:ECU01_1000"/>
<keyword evidence="2 8" id="KW-0808">Transferase</keyword>
<dbReference type="VEuPathDB" id="MicrosporidiaDB:ECU01_1000"/>
<feature type="transmembrane region" description="Helical" evidence="9">
    <location>
        <begin position="131"/>
        <end position="148"/>
    </location>
</feature>
<evidence type="ECO:0000313" key="11">
    <source>
        <dbReference type="Proteomes" id="UP000000819"/>
    </source>
</evidence>
<evidence type="ECO:0000256" key="8">
    <source>
        <dbReference type="RuleBase" id="RU003750"/>
    </source>
</evidence>
<dbReference type="GO" id="GO:0006661">
    <property type="term" value="P:phosphatidylinositol biosynthetic process"/>
    <property type="evidence" value="ECO:0007669"/>
    <property type="project" value="TreeGrafter"/>
</dbReference>
<comment type="subcellular location">
    <subcellularLocation>
        <location evidence="1">Membrane</location>
        <topology evidence="1">Multi-pass membrane protein</topology>
    </subcellularLocation>
</comment>
<dbReference type="STRING" id="284813.Q8SSK4"/>
<evidence type="ECO:0000256" key="3">
    <source>
        <dbReference type="ARBA" id="ARBA00022692"/>
    </source>
</evidence>
<dbReference type="GO" id="GO:0005794">
    <property type="term" value="C:Golgi apparatus"/>
    <property type="evidence" value="ECO:0007669"/>
    <property type="project" value="TreeGrafter"/>
</dbReference>
<dbReference type="GO" id="GO:0003881">
    <property type="term" value="F:CDP-diacylglycerol-inositol 3-phosphatidyltransferase activity"/>
    <property type="evidence" value="ECO:0007669"/>
    <property type="project" value="TreeGrafter"/>
</dbReference>
<evidence type="ECO:0000256" key="6">
    <source>
        <dbReference type="ARBA" id="ARBA00023136"/>
    </source>
</evidence>
<dbReference type="InterPro" id="IPR000462">
    <property type="entry name" value="CDP-OH_P_trans"/>
</dbReference>
<dbReference type="InParanoid" id="Q8SSK4"/>
<protein>
    <submittedName>
        <fullName evidence="10">CDP-DIACYLGLYCEROLINOSITOL-3-PHOSPHATIDYLTRANSFERASE</fullName>
    </submittedName>
</protein>
<dbReference type="InterPro" id="IPR048254">
    <property type="entry name" value="CDP_ALCOHOL_P_TRANSF_CS"/>
</dbReference>
<keyword evidence="11" id="KW-1185">Reference proteome</keyword>
<dbReference type="PROSITE" id="PS00379">
    <property type="entry name" value="CDP_ALCOHOL_P_TRANSF"/>
    <property type="match status" value="1"/>
</dbReference>
<dbReference type="RefSeq" id="NP_001402186.1">
    <property type="nucleotide sequence ID" value="NM_001415164.1"/>
</dbReference>
<dbReference type="Proteomes" id="UP000000819">
    <property type="component" value="Chromosome I"/>
</dbReference>
<dbReference type="OMA" id="VTGVFFY"/>
<keyword evidence="6 9" id="KW-0472">Membrane</keyword>
<dbReference type="GeneID" id="860277"/>
<dbReference type="InterPro" id="IPR043130">
    <property type="entry name" value="CDP-OH_PTrfase_TM_dom"/>
</dbReference>
<reference evidence="10 11" key="3">
    <citation type="journal article" date="2009" name="BMC Genomics">
        <title>Identification of transcriptional signals in Encephalitozoon cuniculi widespread among Microsporidia phylum: support for accurate structural genome annotation.</title>
        <authorList>
            <person name="Peyretaillade E."/>
            <person name="Goncalves O."/>
            <person name="Terrat S."/>
            <person name="Dugat-Bony E."/>
            <person name="Wincker P."/>
            <person name="Cornman R.S."/>
            <person name="Evans J.D."/>
            <person name="Delbac F."/>
            <person name="Peyret P."/>
        </authorList>
    </citation>
    <scope>NUCLEOTIDE SEQUENCE [LARGE SCALE GENOMIC DNA]</scope>
    <source>
        <strain evidence="10 11">GB-M1</strain>
    </source>
</reference>
<evidence type="ECO:0000256" key="2">
    <source>
        <dbReference type="ARBA" id="ARBA00022679"/>
    </source>
</evidence>